<dbReference type="InterPro" id="IPR004089">
    <property type="entry name" value="MCPsignal_dom"/>
</dbReference>
<evidence type="ECO:0000259" key="7">
    <source>
        <dbReference type="PROSITE" id="PS50111"/>
    </source>
</evidence>
<feature type="transmembrane region" description="Helical" evidence="6">
    <location>
        <begin position="660"/>
        <end position="681"/>
    </location>
</feature>
<dbReference type="SUPFAM" id="SSF158472">
    <property type="entry name" value="HAMP domain-like"/>
    <property type="match status" value="1"/>
</dbReference>
<dbReference type="PANTHER" id="PTHR32089">
    <property type="entry name" value="METHYL-ACCEPTING CHEMOTAXIS PROTEIN MCPB"/>
    <property type="match status" value="1"/>
</dbReference>
<comment type="similarity">
    <text evidence="2">Belongs to the methyl-accepting chemotaxis (MCP) protein family.</text>
</comment>
<evidence type="ECO:0000256" key="3">
    <source>
        <dbReference type="PROSITE-ProRule" id="PRU00284"/>
    </source>
</evidence>
<dbReference type="Gene3D" id="1.25.40.10">
    <property type="entry name" value="Tetratricopeptide repeat domain"/>
    <property type="match status" value="1"/>
</dbReference>
<name>A0A9P1KBX7_9CYAN</name>
<dbReference type="InterPro" id="IPR003660">
    <property type="entry name" value="HAMP_dom"/>
</dbReference>
<keyword evidence="1 3" id="KW-0807">Transducer</keyword>
<keyword evidence="6" id="KW-1133">Transmembrane helix</keyword>
<dbReference type="Pfam" id="PF00015">
    <property type="entry name" value="MCPsignal"/>
    <property type="match status" value="1"/>
</dbReference>
<dbReference type="InterPro" id="IPR011990">
    <property type="entry name" value="TPR-like_helical_dom_sf"/>
</dbReference>
<dbReference type="GO" id="GO:0007165">
    <property type="term" value="P:signal transduction"/>
    <property type="evidence" value="ECO:0007669"/>
    <property type="project" value="UniProtKB-KW"/>
</dbReference>
<gene>
    <name evidence="9" type="ORF">ARTHRO_10884</name>
</gene>
<feature type="compositionally biased region" description="Polar residues" evidence="5">
    <location>
        <begin position="297"/>
        <end position="307"/>
    </location>
</feature>
<keyword evidence="6" id="KW-0472">Membrane</keyword>
<feature type="domain" description="HAMP" evidence="8">
    <location>
        <begin position="791"/>
        <end position="842"/>
    </location>
</feature>
<feature type="domain" description="HAMP" evidence="8">
    <location>
        <begin position="725"/>
        <end position="777"/>
    </location>
</feature>
<dbReference type="CDD" id="cd11386">
    <property type="entry name" value="MCP_signal"/>
    <property type="match status" value="1"/>
</dbReference>
<dbReference type="Pfam" id="PF00672">
    <property type="entry name" value="HAMP"/>
    <property type="match status" value="1"/>
</dbReference>
<evidence type="ECO:0000313" key="10">
    <source>
        <dbReference type="Proteomes" id="UP000032946"/>
    </source>
</evidence>
<evidence type="ECO:0000256" key="5">
    <source>
        <dbReference type="SAM" id="MobiDB-lite"/>
    </source>
</evidence>
<dbReference type="EMBL" id="FO818640">
    <property type="protein sequence ID" value="CDM93211.1"/>
    <property type="molecule type" value="Genomic_DNA"/>
</dbReference>
<feature type="transmembrane region" description="Helical" evidence="6">
    <location>
        <begin position="702"/>
        <end position="720"/>
    </location>
</feature>
<evidence type="ECO:0000256" key="4">
    <source>
        <dbReference type="SAM" id="Coils"/>
    </source>
</evidence>
<accession>A0A9P1KBX7</accession>
<organism evidence="9 10">
    <name type="scientific">Limnospira indica PCC 8005</name>
    <dbReference type="NCBI Taxonomy" id="376219"/>
    <lineage>
        <taxon>Bacteria</taxon>
        <taxon>Bacillati</taxon>
        <taxon>Cyanobacteriota</taxon>
        <taxon>Cyanophyceae</taxon>
        <taxon>Oscillatoriophycideae</taxon>
        <taxon>Oscillatoriales</taxon>
        <taxon>Sirenicapillariaceae</taxon>
        <taxon>Limnospira</taxon>
    </lineage>
</organism>
<dbReference type="PROSITE" id="PS50111">
    <property type="entry name" value="CHEMOTAXIS_TRANSDUC_2"/>
    <property type="match status" value="1"/>
</dbReference>
<feature type="region of interest" description="Disordered" evidence="5">
    <location>
        <begin position="359"/>
        <end position="385"/>
    </location>
</feature>
<dbReference type="PROSITE" id="PS50885">
    <property type="entry name" value="HAMP"/>
    <property type="match status" value="2"/>
</dbReference>
<feature type="coiled-coil region" evidence="4">
    <location>
        <begin position="769"/>
        <end position="803"/>
    </location>
</feature>
<feature type="compositionally biased region" description="Acidic residues" evidence="5">
    <location>
        <begin position="308"/>
        <end position="318"/>
    </location>
</feature>
<evidence type="ECO:0000313" key="9">
    <source>
        <dbReference type="EMBL" id="CDM93211.1"/>
    </source>
</evidence>
<dbReference type="PANTHER" id="PTHR32089:SF114">
    <property type="entry name" value="METHYL-ACCEPTING CHEMOTAXIS PROTEIN MCPB"/>
    <property type="match status" value="1"/>
</dbReference>
<evidence type="ECO:0000259" key="8">
    <source>
        <dbReference type="PROSITE" id="PS50885"/>
    </source>
</evidence>
<feature type="domain" description="Methyl-accepting transducer" evidence="7">
    <location>
        <begin position="847"/>
        <end position="1083"/>
    </location>
</feature>
<dbReference type="GO" id="GO:0016020">
    <property type="term" value="C:membrane"/>
    <property type="evidence" value="ECO:0007669"/>
    <property type="project" value="InterPro"/>
</dbReference>
<dbReference type="AlphaFoldDB" id="A0A9P1KBX7"/>
<feature type="region of interest" description="Disordered" evidence="5">
    <location>
        <begin position="275"/>
        <end position="318"/>
    </location>
</feature>
<keyword evidence="10" id="KW-1185">Reference proteome</keyword>
<reference evidence="9 10" key="1">
    <citation type="submission" date="2014-02" db="EMBL/GenBank/DDBJ databases">
        <authorList>
            <person name="Genoscope - CEA"/>
        </authorList>
    </citation>
    <scope>NUCLEOTIDE SEQUENCE [LARGE SCALE GENOMIC DNA]</scope>
    <source>
        <strain evidence="9 10">PCC 8005</strain>
    </source>
</reference>
<dbReference type="SUPFAM" id="SSF48452">
    <property type="entry name" value="TPR-like"/>
    <property type="match status" value="1"/>
</dbReference>
<dbReference type="Gene3D" id="6.10.340.10">
    <property type="match status" value="1"/>
</dbReference>
<dbReference type="SUPFAM" id="SSF58104">
    <property type="entry name" value="Methyl-accepting chemotaxis protein (MCP) signaling domain"/>
    <property type="match status" value="1"/>
</dbReference>
<dbReference type="SMART" id="SM00283">
    <property type="entry name" value="MA"/>
    <property type="match status" value="1"/>
</dbReference>
<dbReference type="RefSeq" id="WP_008057213.1">
    <property type="nucleotide sequence ID" value="NZ_FO818640.1"/>
</dbReference>
<dbReference type="SMART" id="SM00304">
    <property type="entry name" value="HAMP"/>
    <property type="match status" value="2"/>
</dbReference>
<protein>
    <submittedName>
        <fullName evidence="9">Methyl-accepting chemotaxis protein, sensory transducer</fullName>
    </submittedName>
</protein>
<feature type="compositionally biased region" description="Polar residues" evidence="5">
    <location>
        <begin position="373"/>
        <end position="382"/>
    </location>
</feature>
<sequence>MTASAEYLQEYQKTEAAYTDGKLDEAATLVYKLVEDYPEDPFARLLCGHIYYGLQQYDVAREQYEVVLSLTEDPALVEQAEDYLTEASQFCEDSETGSSLGDISLDDEFDDEFDDAQETILEDLSSVGDDANGSLDFDLEEELDLNAIDEQLDELEELTAASQQLGKYPQKPSATIETLDDALDLYDDEDMGMEEIDISSALDDLDELSNLEFEEGTEENLEAIDDDLGDLDRSADELEPENLNGKASVGGEELNDSLEDEFDLEEDNFNPLELEANPLVDDSNFDLDDEVDPDLTNPLNNPFAQGQETDEEEEDPDLNFDLETSYPFVMDEEDELVLTEGLDPEDPMSGSLEQLSEDLFEEDLIDDSHKDSPATNTPGVTQEHQDSLDDLDDDFSLTDLPLTDGPITNEPIVDNVAEEIKPPDLGDVQDELDIGELELEEDDIFSPLEDMADARHQTVAETNGNGNGKGLVKPDQISLNKTPNNNLDEEEENFSDFNLDGDKINDSVSEELELDDIPDTFDLDSLEESTVSNGTANGAIAHNKTNQTSGSQVNEFLEDFEEFDDVEGFGIPDAAGYAFMPDSADLDDDDLDSNFLGRSSSIPDNDSSAIYEDDVFNTPTEREAITAFSNLSEDSVDTNISVEQGSFAFLENKPLRSKSFYIALGSGLVTLIAVAVATNIATKVAASSYQGEVVNYLRRSGWLMTIVAGASSFGTAFAMGRITSQQLEKATGDLQKQFDAIARGNLNARVNVYAEDELGQMCAKFNYMAQFIESTTREAQRKAEEQEEAKENLQRQVIRLLDDVEGAARGDLTVSAEVTADVLGAVADSFNLTIQNLREIVVQVKQAARQVSRGATDSASFAKDVAGDALRQAEELAATLNSVQLLTDAIQRVADSAKEAEEVARTAAAVATKGGEAVEMTVAGILKIRETVAETTRDVKRLAESSQEISKIVAIISNIASRTNLLALNASIEAARAGEAGRGFAIVADEVRQLADKSAKSLKEIEQIVMQIQSQTSSVMMAMEEGNQQVIEGTRLAEQAKRSLDDIIQVTNRIDVLVRSITADTVEQNETARAVAEVMQAVELSAQDTSQEAQRVASALSNLVGVARDLLTSVERFRVDPSEH</sequence>
<dbReference type="Gene3D" id="1.10.287.950">
    <property type="entry name" value="Methyl-accepting chemotaxis protein"/>
    <property type="match status" value="1"/>
</dbReference>
<feature type="compositionally biased region" description="Acidic residues" evidence="5">
    <location>
        <begin position="283"/>
        <end position="293"/>
    </location>
</feature>
<evidence type="ECO:0000256" key="2">
    <source>
        <dbReference type="ARBA" id="ARBA00029447"/>
    </source>
</evidence>
<evidence type="ECO:0000256" key="1">
    <source>
        <dbReference type="ARBA" id="ARBA00023224"/>
    </source>
</evidence>
<dbReference type="CDD" id="cd06225">
    <property type="entry name" value="HAMP"/>
    <property type="match status" value="1"/>
</dbReference>
<keyword evidence="4" id="KW-0175">Coiled coil</keyword>
<dbReference type="Proteomes" id="UP000032946">
    <property type="component" value="Chromosome"/>
</dbReference>
<keyword evidence="6" id="KW-0812">Transmembrane</keyword>
<evidence type="ECO:0000256" key="6">
    <source>
        <dbReference type="SAM" id="Phobius"/>
    </source>
</evidence>
<proteinExistence type="inferred from homology"/>